<gene>
    <name evidence="1" type="ORF">ACD_80C00010G0005</name>
</gene>
<organism evidence="1">
    <name type="scientific">uncultured bacterium</name>
    <name type="common">gcode 4</name>
    <dbReference type="NCBI Taxonomy" id="1234023"/>
    <lineage>
        <taxon>Bacteria</taxon>
        <taxon>environmental samples</taxon>
    </lineage>
</organism>
<sequence length="80" mass="8883">MRSESVKEAISLVNEFAQKKVEDESLSLDERLSWKLVYAFPVIAAVAVIAQTKEQCELIDTELKKNGCGYAGSYQPCALQ</sequence>
<reference evidence="1" key="1">
    <citation type="journal article" date="2012" name="Science">
        <title>Fermentation, hydrogen, and sulfur metabolism in multiple uncultivated bacterial phyla.</title>
        <authorList>
            <person name="Wrighton K.C."/>
            <person name="Thomas B.C."/>
            <person name="Sharon I."/>
            <person name="Miller C.S."/>
            <person name="Castelle C.J."/>
            <person name="VerBerkmoes N.C."/>
            <person name="Wilkins M.J."/>
            <person name="Hettich R.L."/>
            <person name="Lipton M.S."/>
            <person name="Williams K.H."/>
            <person name="Long P.E."/>
            <person name="Banfield J.F."/>
        </authorList>
    </citation>
    <scope>NUCLEOTIDE SEQUENCE [LARGE SCALE GENOMIC DNA]</scope>
</reference>
<protein>
    <submittedName>
        <fullName evidence="1">Uncharacterized protein</fullName>
    </submittedName>
</protein>
<name>K1XKD0_9BACT</name>
<comment type="caution">
    <text evidence="1">The sequence shown here is derived from an EMBL/GenBank/DDBJ whole genome shotgun (WGS) entry which is preliminary data.</text>
</comment>
<proteinExistence type="predicted"/>
<dbReference type="AlphaFoldDB" id="K1XKD0"/>
<accession>K1XKD0</accession>
<evidence type="ECO:0000313" key="1">
    <source>
        <dbReference type="EMBL" id="EKD25636.1"/>
    </source>
</evidence>
<dbReference type="EMBL" id="AMFJ01036017">
    <property type="protein sequence ID" value="EKD25636.1"/>
    <property type="molecule type" value="Genomic_DNA"/>
</dbReference>